<dbReference type="AlphaFoldDB" id="A0AA89BLQ1"/>
<gene>
    <name evidence="2" type="ORF">FSP39_003297</name>
</gene>
<feature type="domain" description="C1q" evidence="1">
    <location>
        <begin position="1"/>
        <end position="75"/>
    </location>
</feature>
<sequence length="75" mass="8474">MSEPTNQMHLGIMKNNQLLVVLFSNAKTHPQASNTLNLFLKRNDTVWVQRRSGRVLHAHSAGPYNVFSGVLVTRM</sequence>
<reference evidence="2" key="1">
    <citation type="submission" date="2019-08" db="EMBL/GenBank/DDBJ databases">
        <title>The improved chromosome-level genome for the pearl oyster Pinctada fucata martensii using PacBio sequencing and Hi-C.</title>
        <authorList>
            <person name="Zheng Z."/>
        </authorList>
    </citation>
    <scope>NUCLEOTIDE SEQUENCE</scope>
    <source>
        <strain evidence="2">ZZ-2019</strain>
        <tissue evidence="2">Adductor muscle</tissue>
    </source>
</reference>
<dbReference type="PROSITE" id="PS50871">
    <property type="entry name" value="C1Q"/>
    <property type="match status" value="1"/>
</dbReference>
<dbReference type="InterPro" id="IPR001073">
    <property type="entry name" value="C1q_dom"/>
</dbReference>
<dbReference type="InterPro" id="IPR008983">
    <property type="entry name" value="Tumour_necrosis_fac-like_dom"/>
</dbReference>
<dbReference type="EMBL" id="VSWD01000011">
    <property type="protein sequence ID" value="KAK3087222.1"/>
    <property type="molecule type" value="Genomic_DNA"/>
</dbReference>
<protein>
    <recommendedName>
        <fullName evidence="1">C1q domain-containing protein</fullName>
    </recommendedName>
</protein>
<evidence type="ECO:0000313" key="2">
    <source>
        <dbReference type="EMBL" id="KAK3087222.1"/>
    </source>
</evidence>
<keyword evidence="3" id="KW-1185">Reference proteome</keyword>
<dbReference type="SUPFAM" id="SSF49842">
    <property type="entry name" value="TNF-like"/>
    <property type="match status" value="1"/>
</dbReference>
<name>A0AA89BLQ1_PINIB</name>
<proteinExistence type="predicted"/>
<organism evidence="2 3">
    <name type="scientific">Pinctada imbricata</name>
    <name type="common">Atlantic pearl-oyster</name>
    <name type="synonym">Pinctada martensii</name>
    <dbReference type="NCBI Taxonomy" id="66713"/>
    <lineage>
        <taxon>Eukaryota</taxon>
        <taxon>Metazoa</taxon>
        <taxon>Spiralia</taxon>
        <taxon>Lophotrochozoa</taxon>
        <taxon>Mollusca</taxon>
        <taxon>Bivalvia</taxon>
        <taxon>Autobranchia</taxon>
        <taxon>Pteriomorphia</taxon>
        <taxon>Pterioida</taxon>
        <taxon>Pterioidea</taxon>
        <taxon>Pteriidae</taxon>
        <taxon>Pinctada</taxon>
    </lineage>
</organism>
<dbReference type="Gene3D" id="2.60.120.40">
    <property type="match status" value="1"/>
</dbReference>
<evidence type="ECO:0000313" key="3">
    <source>
        <dbReference type="Proteomes" id="UP001186944"/>
    </source>
</evidence>
<dbReference type="Pfam" id="PF00386">
    <property type="entry name" value="C1q"/>
    <property type="match status" value="1"/>
</dbReference>
<dbReference type="Proteomes" id="UP001186944">
    <property type="component" value="Unassembled WGS sequence"/>
</dbReference>
<accession>A0AA89BLQ1</accession>
<comment type="caution">
    <text evidence="2">The sequence shown here is derived from an EMBL/GenBank/DDBJ whole genome shotgun (WGS) entry which is preliminary data.</text>
</comment>
<evidence type="ECO:0000259" key="1">
    <source>
        <dbReference type="PROSITE" id="PS50871"/>
    </source>
</evidence>